<keyword evidence="4" id="KW-1185">Reference proteome</keyword>
<protein>
    <submittedName>
        <fullName evidence="3">T9SS type A sorting domain-containing protein</fullName>
    </submittedName>
</protein>
<dbReference type="InterPro" id="IPR026444">
    <property type="entry name" value="Secre_tail"/>
</dbReference>
<gene>
    <name evidence="3" type="ORF">ACFO3O_13260</name>
</gene>
<sequence length="292" mass="30534">MKKITLLVLGLLISSIGFGQQILSHSTDNMTINSGGVACAGGDPATTADNVFSRSYIPSDFGFTGEFLVMGARFAPVFTDVSGGADAEYIVRLSSTDAAYPTGTLTLLGETTITVAVADDGIFQEVMLDAPVTVDAGTEIVVEIDIADNVDPELFDARIAVNDLGEGAPSYIFSVACSLTSPTTFADINFPNNHIILDLIGDENLSVGDDATLANNVSVFPNPTNGDLNISFARNFGATNIDIINVNGQKVMNASVDGIGNNTLATSRLANGIYFAQVTNETGVATIKFIKN</sequence>
<dbReference type="Proteomes" id="UP001596043">
    <property type="component" value="Unassembled WGS sequence"/>
</dbReference>
<feature type="domain" description="Secretion system C-terminal sorting" evidence="2">
    <location>
        <begin position="219"/>
        <end position="290"/>
    </location>
</feature>
<proteinExistence type="predicted"/>
<evidence type="ECO:0000313" key="4">
    <source>
        <dbReference type="Proteomes" id="UP001596043"/>
    </source>
</evidence>
<dbReference type="NCBIfam" id="TIGR04183">
    <property type="entry name" value="Por_Secre_tail"/>
    <property type="match status" value="1"/>
</dbReference>
<name>A0ABV9HY91_9FLAO</name>
<accession>A0ABV9HY91</accession>
<dbReference type="RefSeq" id="WP_379979579.1">
    <property type="nucleotide sequence ID" value="NZ_JBHSFV010000008.1"/>
</dbReference>
<evidence type="ECO:0000259" key="2">
    <source>
        <dbReference type="Pfam" id="PF18962"/>
    </source>
</evidence>
<reference evidence="4" key="1">
    <citation type="journal article" date="2019" name="Int. J. Syst. Evol. Microbiol.">
        <title>The Global Catalogue of Microorganisms (GCM) 10K type strain sequencing project: providing services to taxonomists for standard genome sequencing and annotation.</title>
        <authorList>
            <consortium name="The Broad Institute Genomics Platform"/>
            <consortium name="The Broad Institute Genome Sequencing Center for Infectious Disease"/>
            <person name="Wu L."/>
            <person name="Ma J."/>
        </authorList>
    </citation>
    <scope>NUCLEOTIDE SEQUENCE [LARGE SCALE GENOMIC DNA]</scope>
    <source>
        <strain evidence="4">YJ-61-S</strain>
    </source>
</reference>
<evidence type="ECO:0000256" key="1">
    <source>
        <dbReference type="ARBA" id="ARBA00022729"/>
    </source>
</evidence>
<comment type="caution">
    <text evidence="3">The sequence shown here is derived from an EMBL/GenBank/DDBJ whole genome shotgun (WGS) entry which is preliminary data.</text>
</comment>
<evidence type="ECO:0000313" key="3">
    <source>
        <dbReference type="EMBL" id="MFC4634883.1"/>
    </source>
</evidence>
<dbReference type="Pfam" id="PF18962">
    <property type="entry name" value="Por_Secre_tail"/>
    <property type="match status" value="1"/>
</dbReference>
<dbReference type="EMBL" id="JBHSFV010000008">
    <property type="protein sequence ID" value="MFC4634883.1"/>
    <property type="molecule type" value="Genomic_DNA"/>
</dbReference>
<keyword evidence="1" id="KW-0732">Signal</keyword>
<organism evidence="3 4">
    <name type="scientific">Dokdonia ponticola</name>
    <dbReference type="NCBI Taxonomy" id="2041041"/>
    <lineage>
        <taxon>Bacteria</taxon>
        <taxon>Pseudomonadati</taxon>
        <taxon>Bacteroidota</taxon>
        <taxon>Flavobacteriia</taxon>
        <taxon>Flavobacteriales</taxon>
        <taxon>Flavobacteriaceae</taxon>
        <taxon>Dokdonia</taxon>
    </lineage>
</organism>